<dbReference type="CDD" id="cd03441">
    <property type="entry name" value="R_hydratase_like"/>
    <property type="match status" value="1"/>
</dbReference>
<protein>
    <submittedName>
        <fullName evidence="1">Acyl dehydratase</fullName>
    </submittedName>
</protein>
<evidence type="ECO:0000313" key="2">
    <source>
        <dbReference type="Proteomes" id="UP000294692"/>
    </source>
</evidence>
<organism evidence="1 2">
    <name type="scientific">Paracandidimonas soli</name>
    <dbReference type="NCBI Taxonomy" id="1917182"/>
    <lineage>
        <taxon>Bacteria</taxon>
        <taxon>Pseudomonadati</taxon>
        <taxon>Pseudomonadota</taxon>
        <taxon>Betaproteobacteria</taxon>
        <taxon>Burkholderiales</taxon>
        <taxon>Alcaligenaceae</taxon>
        <taxon>Paracandidimonas</taxon>
    </lineage>
</organism>
<dbReference type="RefSeq" id="WP_132472219.1">
    <property type="nucleotide sequence ID" value="NZ_SMBX01000001.1"/>
</dbReference>
<dbReference type="OrthoDB" id="8660868at2"/>
<reference evidence="1 2" key="1">
    <citation type="submission" date="2019-03" db="EMBL/GenBank/DDBJ databases">
        <title>Genomic Encyclopedia of Type Strains, Phase IV (KMG-IV): sequencing the most valuable type-strain genomes for metagenomic binning, comparative biology and taxonomic classification.</title>
        <authorList>
            <person name="Goeker M."/>
        </authorList>
    </citation>
    <scope>NUCLEOTIDE SEQUENCE [LARGE SCALE GENOMIC DNA]</scope>
    <source>
        <strain evidence="1 2">DSM 100048</strain>
    </source>
</reference>
<dbReference type="AlphaFoldDB" id="A0A4R3VFS2"/>
<comment type="caution">
    <text evidence="1">The sequence shown here is derived from an EMBL/GenBank/DDBJ whole genome shotgun (WGS) entry which is preliminary data.</text>
</comment>
<keyword evidence="2" id="KW-1185">Reference proteome</keyword>
<evidence type="ECO:0000313" key="1">
    <source>
        <dbReference type="EMBL" id="TCV02558.1"/>
    </source>
</evidence>
<dbReference type="Gene3D" id="3.10.129.10">
    <property type="entry name" value="Hotdog Thioesterase"/>
    <property type="match status" value="1"/>
</dbReference>
<dbReference type="SUPFAM" id="SSF54637">
    <property type="entry name" value="Thioesterase/thiol ester dehydrase-isomerase"/>
    <property type="match status" value="1"/>
</dbReference>
<sequence>MTKEKGDEVGVNLYYDDFEIGQTYPMFEYSISAEDMAVHRASYECLFEGMPDTEPADDETIVSPFAVNSFLAIRAAFGMPDGVLHARETLHLHAPARVTDQLRVELSILDKYERNGRPFIVFRHRVIRQESELVMDVDRTICWIRKEREEK</sequence>
<dbReference type="Proteomes" id="UP000294692">
    <property type="component" value="Unassembled WGS sequence"/>
</dbReference>
<name>A0A4R3VFS2_9BURK</name>
<dbReference type="EMBL" id="SMBX01000001">
    <property type="protein sequence ID" value="TCV02558.1"/>
    <property type="molecule type" value="Genomic_DNA"/>
</dbReference>
<dbReference type="InterPro" id="IPR029069">
    <property type="entry name" value="HotDog_dom_sf"/>
</dbReference>
<accession>A0A4R3VFS2</accession>
<gene>
    <name evidence="1" type="ORF">EV686_10112</name>
</gene>
<proteinExistence type="predicted"/>